<dbReference type="Gene3D" id="1.10.150.200">
    <property type="entry name" value="Maltooligosyl trehalose synthase, domain 3"/>
    <property type="match status" value="1"/>
</dbReference>
<dbReference type="InterPro" id="IPR006047">
    <property type="entry name" value="GH13_cat_dom"/>
</dbReference>
<keyword evidence="3" id="KW-1185">Reference proteome</keyword>
<dbReference type="GO" id="GO:0030980">
    <property type="term" value="P:alpha-glucan catabolic process"/>
    <property type="evidence" value="ECO:0007669"/>
    <property type="project" value="TreeGrafter"/>
</dbReference>
<protein>
    <submittedName>
        <fullName evidence="2">Malto-oligosyltrehalose synthase</fullName>
    </submittedName>
</protein>
<dbReference type="CDD" id="cd11336">
    <property type="entry name" value="AmyAc_MTSase"/>
    <property type="match status" value="1"/>
</dbReference>
<dbReference type="AlphaFoldDB" id="A0A7C9PNI0"/>
<dbReference type="InterPro" id="IPR017853">
    <property type="entry name" value="GH"/>
</dbReference>
<feature type="domain" description="Glycosyl hydrolase family 13 catalytic" evidence="1">
    <location>
        <begin position="1"/>
        <end position="651"/>
    </location>
</feature>
<dbReference type="InterPro" id="IPR012767">
    <property type="entry name" value="Trehalose_TreY"/>
</dbReference>
<proteinExistence type="predicted"/>
<sequence length="769" mass="84646">MTVPASTYRLQIRPGFTLDAAADIADYLRDLGIDWVYVSPLLTAATGSDHGYDVVDHATVDPARGGAAALERLSSAVHDRGLGLLIDIVPNHMGVAEADQNAWWWDLLEHGRESRYADAFDVDWGFGDGKVRLPVLGGAVEDAVAAGELRIEAGELRYFEHRFPLAPGSTDDGADVLTVHRRQHYELMDWRRADADLNYRRFFAVSSLAAIRVEVPWVFEESHAEIVRWVREGIADGLRVDHPDGLADPGGYLDDLARATGGTQVWVEKILEGSERLPAYWATAGTTGYDALADLDRVLVDPGGRPALDELDTELRGRAQPINWGTLIHGTKRTIADGILRSEVLRLERELPNRIEGAADALAELLACFPLYRSYLPDGVEHLNTAATLARKHRPELVPVIDQLVPVLRNPAQPAARRFQQTSGMVMAKGVEDTAFYRYSRLSSLTEVGADPAEFSINVAEFHRRQMVRQASYPASLTTLSTHDTKRGEDTRARISVLAELPALWEATLGELRERYPLDDGTLENLLWESIIGAWPASRERLHDYAEKAAREAGTSTSWNAPDEEFEARMHALVDAVFDDEEIAITVSRFVAVTQDAGWSNSLTAKLLQLTAPGVPDVYQGSELWETSLVDPDNRRPVDFDIRQLYLAAIDAGAHPPVDESGAAKLLVTARALRLRRDHPELFTRYAPLGAIGEAARHVISFDRGGAIAIGTRLPVGLVERGGWGETQLLLPGHPMVDVISDRRHNGGPTRLDDLLAQYPVALLAPVAE</sequence>
<dbReference type="SMART" id="SM00642">
    <property type="entry name" value="Aamy"/>
    <property type="match status" value="1"/>
</dbReference>
<accession>A0A7C9PNI0</accession>
<dbReference type="Gene3D" id="1.10.10.470">
    <property type="entry name" value="Maltooligosyl trehalose synthase, domain 4"/>
    <property type="match status" value="1"/>
</dbReference>
<dbReference type="Gene3D" id="3.20.20.80">
    <property type="entry name" value="Glycosidases"/>
    <property type="match status" value="1"/>
</dbReference>
<comment type="caution">
    <text evidence="2">The sequence shown here is derived from an EMBL/GenBank/DDBJ whole genome shotgun (WGS) entry which is preliminary data.</text>
</comment>
<dbReference type="RefSeq" id="WP_163473480.1">
    <property type="nucleotide sequence ID" value="NZ_JAAGWZ010000002.1"/>
</dbReference>
<dbReference type="PANTHER" id="PTHR10357">
    <property type="entry name" value="ALPHA-AMYLASE FAMILY MEMBER"/>
    <property type="match status" value="1"/>
</dbReference>
<dbReference type="PANTHER" id="PTHR10357:SF216">
    <property type="entry name" value="MALTOOLIGOSYL TREHALOSE SYNTHASE-RELATED"/>
    <property type="match status" value="1"/>
</dbReference>
<dbReference type="GO" id="GO:0047470">
    <property type="term" value="F:(1,4)-alpha-D-glucan 1-alpha-D-glucosylmutase activity"/>
    <property type="evidence" value="ECO:0007669"/>
    <property type="project" value="TreeGrafter"/>
</dbReference>
<dbReference type="SUPFAM" id="SSF51445">
    <property type="entry name" value="(Trans)glycosidases"/>
    <property type="match status" value="1"/>
</dbReference>
<dbReference type="NCBIfam" id="TIGR02401">
    <property type="entry name" value="trehalose_TreY"/>
    <property type="match status" value="1"/>
</dbReference>
<organism evidence="2 3">
    <name type="scientific">Galbitalea soli</name>
    <dbReference type="NCBI Taxonomy" id="1268042"/>
    <lineage>
        <taxon>Bacteria</taxon>
        <taxon>Bacillati</taxon>
        <taxon>Actinomycetota</taxon>
        <taxon>Actinomycetes</taxon>
        <taxon>Micrococcales</taxon>
        <taxon>Microbacteriaceae</taxon>
        <taxon>Galbitalea</taxon>
    </lineage>
</organism>
<dbReference type="Gene3D" id="3.30.1590.10">
    <property type="entry name" value="Maltooligosyl trehalose synthase, domain 2"/>
    <property type="match status" value="1"/>
</dbReference>
<evidence type="ECO:0000313" key="2">
    <source>
        <dbReference type="EMBL" id="NEM91645.1"/>
    </source>
</evidence>
<dbReference type="InterPro" id="IPR013797">
    <property type="entry name" value="Maltooligo_trehalose_synth_4"/>
</dbReference>
<evidence type="ECO:0000259" key="1">
    <source>
        <dbReference type="SMART" id="SM00642"/>
    </source>
</evidence>
<reference evidence="2 3" key="1">
    <citation type="journal article" date="2014" name="Int. J. Syst. Evol. Microbiol.">
        <title>Description of Galbitalea soli gen. nov., sp. nov., and Frondihabitans sucicola sp. nov.</title>
        <authorList>
            <person name="Kim S.J."/>
            <person name="Lim J.M."/>
            <person name="Ahn J.H."/>
            <person name="Weon H.Y."/>
            <person name="Hamada M."/>
            <person name="Suzuki K."/>
            <person name="Ahn T.Y."/>
            <person name="Kwon S.W."/>
        </authorList>
    </citation>
    <scope>NUCLEOTIDE SEQUENCE [LARGE SCALE GENOMIC DNA]</scope>
    <source>
        <strain evidence="2 3">NBRC 108727</strain>
    </source>
</reference>
<dbReference type="EMBL" id="JAAGWZ010000002">
    <property type="protein sequence ID" value="NEM91645.1"/>
    <property type="molecule type" value="Genomic_DNA"/>
</dbReference>
<dbReference type="Pfam" id="PF00128">
    <property type="entry name" value="Alpha-amylase"/>
    <property type="match status" value="1"/>
</dbReference>
<dbReference type="Proteomes" id="UP000479756">
    <property type="component" value="Unassembled WGS sequence"/>
</dbReference>
<name>A0A7C9PNI0_9MICO</name>
<dbReference type="GO" id="GO:0005992">
    <property type="term" value="P:trehalose biosynthetic process"/>
    <property type="evidence" value="ECO:0007669"/>
    <property type="project" value="TreeGrafter"/>
</dbReference>
<gene>
    <name evidence="2" type="primary">treY</name>
    <name evidence="2" type="ORF">G3T37_09765</name>
</gene>
<evidence type="ECO:0000313" key="3">
    <source>
        <dbReference type="Proteomes" id="UP000479756"/>
    </source>
</evidence>